<organism evidence="2 3">
    <name type="scientific">Bacillus infantis</name>
    <dbReference type="NCBI Taxonomy" id="324767"/>
    <lineage>
        <taxon>Bacteria</taxon>
        <taxon>Bacillati</taxon>
        <taxon>Bacillota</taxon>
        <taxon>Bacilli</taxon>
        <taxon>Bacillales</taxon>
        <taxon>Bacillaceae</taxon>
        <taxon>Bacillus</taxon>
    </lineage>
</organism>
<sequence>MEKALITPEQRIKELGLTLPSPRPAAGNYVSCVRSGNLVFTSGQGTNEYRGRLGEDVSLETGYDAARQCMLNLLTVVKQEIGELSKVKRIVKVLGFVNSTPDFTDQPKVMNGASDLLVQVFGEKGKHGRSAVGMAQLPLNNAVEVEMVVEVEGGEGVLG</sequence>
<dbReference type="Gene3D" id="3.30.1330.40">
    <property type="entry name" value="RutC-like"/>
    <property type="match status" value="1"/>
</dbReference>
<dbReference type="AlphaFoldDB" id="A0A5D4RFC8"/>
<dbReference type="Proteomes" id="UP000322139">
    <property type="component" value="Unassembled WGS sequence"/>
</dbReference>
<dbReference type="InterPro" id="IPR035959">
    <property type="entry name" value="RutC-like_sf"/>
</dbReference>
<proteinExistence type="predicted"/>
<protein>
    <submittedName>
        <fullName evidence="2">RidA family protein</fullName>
    </submittedName>
</protein>
<dbReference type="CDD" id="cd02199">
    <property type="entry name" value="YjgF_YER057c_UK114_like_1"/>
    <property type="match status" value="1"/>
</dbReference>
<dbReference type="EMBL" id="VTER01000005">
    <property type="protein sequence ID" value="TYS48546.1"/>
    <property type="molecule type" value="Genomic_DNA"/>
</dbReference>
<dbReference type="PANTHER" id="PTHR43760:SF1">
    <property type="entry name" value="ENDORIBONUCLEASE L-PSP_CHORISMATE MUTASE-LIKE DOMAIN-CONTAINING PROTEIN"/>
    <property type="match status" value="1"/>
</dbReference>
<comment type="caution">
    <text evidence="2">The sequence shown here is derived from an EMBL/GenBank/DDBJ whole genome shotgun (WGS) entry which is preliminary data.</text>
</comment>
<accession>A0A5D4RFC8</accession>
<feature type="domain" description="Endoribonuclease L-PSP/chorismate mutase-like" evidence="1">
    <location>
        <begin position="9"/>
        <end position="150"/>
    </location>
</feature>
<dbReference type="InterPro" id="IPR013813">
    <property type="entry name" value="Endoribo_LPSP/chorism_mut-like"/>
</dbReference>
<dbReference type="SUPFAM" id="SSF55298">
    <property type="entry name" value="YjgF-like"/>
    <property type="match status" value="1"/>
</dbReference>
<gene>
    <name evidence="2" type="ORF">FZD51_10500</name>
</gene>
<dbReference type="RefSeq" id="WP_148974726.1">
    <property type="nucleotide sequence ID" value="NZ_JBNIKU010000007.1"/>
</dbReference>
<dbReference type="Pfam" id="PF14588">
    <property type="entry name" value="YjgF_endoribonc"/>
    <property type="match status" value="1"/>
</dbReference>
<dbReference type="PANTHER" id="PTHR43760">
    <property type="entry name" value="ENDORIBONUCLEASE-RELATED"/>
    <property type="match status" value="1"/>
</dbReference>
<evidence type="ECO:0000259" key="1">
    <source>
        <dbReference type="Pfam" id="PF14588"/>
    </source>
</evidence>
<evidence type="ECO:0000313" key="2">
    <source>
        <dbReference type="EMBL" id="TYS48546.1"/>
    </source>
</evidence>
<name>A0A5D4RFC8_9BACI</name>
<reference evidence="2 3" key="1">
    <citation type="submission" date="2019-08" db="EMBL/GenBank/DDBJ databases">
        <title>Bacillus genomes from the desert of Cuatro Cienegas, Coahuila.</title>
        <authorList>
            <person name="Olmedo-Alvarez G."/>
        </authorList>
    </citation>
    <scope>NUCLEOTIDE SEQUENCE [LARGE SCALE GENOMIC DNA]</scope>
    <source>
        <strain evidence="2 3">CH446_14T</strain>
    </source>
</reference>
<evidence type="ECO:0000313" key="3">
    <source>
        <dbReference type="Proteomes" id="UP000322139"/>
    </source>
</evidence>